<dbReference type="GO" id="GO:0043138">
    <property type="term" value="F:3'-5' DNA helicase activity"/>
    <property type="evidence" value="ECO:0007669"/>
    <property type="project" value="TreeGrafter"/>
</dbReference>
<name>A0A806TLX8_PRIMG</name>
<feature type="domain" description="Helicase C-terminal" evidence="9">
    <location>
        <begin position="219"/>
        <end position="380"/>
    </location>
</feature>
<dbReference type="PANTHER" id="PTHR13710">
    <property type="entry name" value="DNA HELICASE RECQ FAMILY MEMBER"/>
    <property type="match status" value="1"/>
</dbReference>
<dbReference type="InterPro" id="IPR011545">
    <property type="entry name" value="DEAD/DEAH_box_helicase_dom"/>
</dbReference>
<protein>
    <recommendedName>
        <fullName evidence="6">ATP-dependent DNA helicase RecQ</fullName>
    </recommendedName>
    <alternativeName>
        <fullName evidence="7">DNA 3'-5' helicase RecQ</fullName>
    </alternativeName>
</protein>
<evidence type="ECO:0000256" key="6">
    <source>
        <dbReference type="ARBA" id="ARBA00044535"/>
    </source>
</evidence>
<dbReference type="AlphaFoldDB" id="A0A806TLX8"/>
<dbReference type="GO" id="GO:0003677">
    <property type="term" value="F:DNA binding"/>
    <property type="evidence" value="ECO:0007669"/>
    <property type="project" value="UniProtKB-KW"/>
</dbReference>
<dbReference type="GO" id="GO:0006281">
    <property type="term" value="P:DNA repair"/>
    <property type="evidence" value="ECO:0007669"/>
    <property type="project" value="TreeGrafter"/>
</dbReference>
<evidence type="ECO:0000256" key="5">
    <source>
        <dbReference type="ARBA" id="ARBA00023125"/>
    </source>
</evidence>
<evidence type="ECO:0000256" key="1">
    <source>
        <dbReference type="ARBA" id="ARBA00022741"/>
    </source>
</evidence>
<keyword evidence="2 10" id="KW-0378">Hydrolase</keyword>
<evidence type="ECO:0000256" key="7">
    <source>
        <dbReference type="ARBA" id="ARBA00044550"/>
    </source>
</evidence>
<evidence type="ECO:0000313" key="11">
    <source>
        <dbReference type="Proteomes" id="UP000036410"/>
    </source>
</evidence>
<feature type="domain" description="Helicase ATP-binding" evidence="8">
    <location>
        <begin position="28"/>
        <end position="195"/>
    </location>
</feature>
<evidence type="ECO:0000256" key="4">
    <source>
        <dbReference type="ARBA" id="ARBA00022840"/>
    </source>
</evidence>
<dbReference type="CDD" id="cd17920">
    <property type="entry name" value="DEXHc_RecQ"/>
    <property type="match status" value="1"/>
</dbReference>
<proteinExistence type="predicted"/>
<dbReference type="InterPro" id="IPR002464">
    <property type="entry name" value="DNA/RNA_helicase_DEAH_CS"/>
</dbReference>
<dbReference type="NCBIfam" id="TIGR00614">
    <property type="entry name" value="recQ_fam"/>
    <property type="match status" value="1"/>
</dbReference>
<dbReference type="GO" id="GO:0043590">
    <property type="term" value="C:bacterial nucleoid"/>
    <property type="evidence" value="ECO:0007669"/>
    <property type="project" value="TreeGrafter"/>
</dbReference>
<dbReference type="GO" id="GO:0005737">
    <property type="term" value="C:cytoplasm"/>
    <property type="evidence" value="ECO:0007669"/>
    <property type="project" value="TreeGrafter"/>
</dbReference>
<dbReference type="Pfam" id="PF16124">
    <property type="entry name" value="RecQ_Zn_bind"/>
    <property type="match status" value="1"/>
</dbReference>
<dbReference type="GO" id="GO:0005524">
    <property type="term" value="F:ATP binding"/>
    <property type="evidence" value="ECO:0007669"/>
    <property type="project" value="UniProtKB-KW"/>
</dbReference>
<evidence type="ECO:0000256" key="3">
    <source>
        <dbReference type="ARBA" id="ARBA00022806"/>
    </source>
</evidence>
<dbReference type="InterPro" id="IPR027417">
    <property type="entry name" value="P-loop_NTPase"/>
</dbReference>
<dbReference type="Pfam" id="PF00270">
    <property type="entry name" value="DEAD"/>
    <property type="match status" value="1"/>
</dbReference>
<dbReference type="GO" id="GO:0009378">
    <property type="term" value="F:four-way junction helicase activity"/>
    <property type="evidence" value="ECO:0007669"/>
    <property type="project" value="TreeGrafter"/>
</dbReference>
<dbReference type="PROSITE" id="PS00690">
    <property type="entry name" value="DEAH_ATP_HELICASE"/>
    <property type="match status" value="1"/>
</dbReference>
<dbReference type="InterPro" id="IPR001650">
    <property type="entry name" value="Helicase_C-like"/>
</dbReference>
<organism evidence="10 11">
    <name type="scientific">Priestia megaterium Q3</name>
    <dbReference type="NCBI Taxonomy" id="1452722"/>
    <lineage>
        <taxon>Bacteria</taxon>
        <taxon>Bacillati</taxon>
        <taxon>Bacillota</taxon>
        <taxon>Bacilli</taxon>
        <taxon>Bacillales</taxon>
        <taxon>Bacillaceae</taxon>
        <taxon>Priestia</taxon>
    </lineage>
</organism>
<dbReference type="Gene3D" id="3.40.50.300">
    <property type="entry name" value="P-loop containing nucleotide triphosphate hydrolases"/>
    <property type="match status" value="2"/>
</dbReference>
<dbReference type="Pfam" id="PF00271">
    <property type="entry name" value="Helicase_C"/>
    <property type="match status" value="1"/>
</dbReference>
<dbReference type="PANTHER" id="PTHR13710:SF84">
    <property type="entry name" value="ATP-DEPENDENT DNA HELICASE RECS-RELATED"/>
    <property type="match status" value="1"/>
</dbReference>
<keyword evidence="1" id="KW-0547">Nucleotide-binding</keyword>
<dbReference type="SUPFAM" id="SSF52540">
    <property type="entry name" value="P-loop containing nucleoside triphosphate hydrolases"/>
    <property type="match status" value="1"/>
</dbReference>
<dbReference type="FunFam" id="3.40.50.300:FF:001363">
    <property type="entry name" value="ATP-dependent DNA helicase RecQ"/>
    <property type="match status" value="1"/>
</dbReference>
<dbReference type="InterPro" id="IPR014001">
    <property type="entry name" value="Helicase_ATP-bd"/>
</dbReference>
<gene>
    <name evidence="10" type="primary">recQ_2</name>
    <name evidence="10" type="ORF">AS52_04402</name>
</gene>
<accession>A0A806TLX8</accession>
<dbReference type="SMART" id="SM00487">
    <property type="entry name" value="DEXDc"/>
    <property type="match status" value="1"/>
</dbReference>
<dbReference type="GO" id="GO:0016787">
    <property type="term" value="F:hydrolase activity"/>
    <property type="evidence" value="ECO:0007669"/>
    <property type="project" value="UniProtKB-KW"/>
</dbReference>
<dbReference type="SMART" id="SM00490">
    <property type="entry name" value="HELICc"/>
    <property type="match status" value="1"/>
</dbReference>
<sequence length="509" mass="58801">MVFDVKIEQLLQKQFGYSQFRLGQKEIIQDILTGHNVLAVLPTGTGKSLCYQLPAYVLNRPVLIVSPLISLMEDQVQQLKASGEKRVIALNSFLQQEEKRRALKDLAFYRFIYASPEILQNAVVVEALKQAKVGLFVVDEAHCISQWGHDFRLDYLQLGDIWKELGSPLCLALTGTATREVVEDIKRYLSLPAVNEHIYSMNRSNIAMKVDFVASIEEKKEKLLMYVSELQSPGIIYCSSRSWTEALTQLLKENGIQRVQYYHGGMEPNERMLVQQQFLENQLDIICCTSAFGMGVNKSNVRFVIHFHTPTQLEAYVQEIGRSGRDQQNSIAILLYAEGDDDFAHSLLEIELPSSDIILYCLSYLRNHDQAIPLKQVESHFLYTVGIQETHWRFIRYYLYRENVVENEHVEPRKIPESLHETIVAAVNKRLRNKHDKYRAMKEFIEAKECRRQVLLGYFNELGKSELQNCCDCCGLDLEAYKKTNGEQEQWTFQGWELELARLLRQGEI</sequence>
<evidence type="ECO:0000259" key="9">
    <source>
        <dbReference type="PROSITE" id="PS51194"/>
    </source>
</evidence>
<evidence type="ECO:0000259" key="8">
    <source>
        <dbReference type="PROSITE" id="PS51192"/>
    </source>
</evidence>
<dbReference type="Proteomes" id="UP000036410">
    <property type="component" value="Chromosome"/>
</dbReference>
<evidence type="ECO:0000256" key="2">
    <source>
        <dbReference type="ARBA" id="ARBA00022801"/>
    </source>
</evidence>
<reference evidence="10 11" key="1">
    <citation type="submission" date="2015-01" db="EMBL/GenBank/DDBJ databases">
        <title>Genome sequence of bacillus megaterium Q3.</title>
        <authorList>
            <person name="Wang Y."/>
            <person name="Luo K."/>
            <person name="Bai L."/>
            <person name="Luo F."/>
        </authorList>
    </citation>
    <scope>NUCLEOTIDE SEQUENCE [LARGE SCALE GENOMIC DNA]</scope>
    <source>
        <strain evidence="10 11">Q3</strain>
    </source>
</reference>
<dbReference type="GO" id="GO:0006310">
    <property type="term" value="P:DNA recombination"/>
    <property type="evidence" value="ECO:0007669"/>
    <property type="project" value="InterPro"/>
</dbReference>
<dbReference type="GO" id="GO:0030894">
    <property type="term" value="C:replisome"/>
    <property type="evidence" value="ECO:0007669"/>
    <property type="project" value="TreeGrafter"/>
</dbReference>
<dbReference type="InterPro" id="IPR032284">
    <property type="entry name" value="RecQ_Zn-bd"/>
</dbReference>
<dbReference type="PROSITE" id="PS51192">
    <property type="entry name" value="HELICASE_ATP_BIND_1"/>
    <property type="match status" value="1"/>
</dbReference>
<dbReference type="EMBL" id="CP010586">
    <property type="protein sequence ID" value="AKP79362.1"/>
    <property type="molecule type" value="Genomic_DNA"/>
</dbReference>
<keyword evidence="5" id="KW-0238">DNA-binding</keyword>
<dbReference type="PROSITE" id="PS51194">
    <property type="entry name" value="HELICASE_CTER"/>
    <property type="match status" value="1"/>
</dbReference>
<keyword evidence="3 10" id="KW-0347">Helicase</keyword>
<evidence type="ECO:0000313" key="10">
    <source>
        <dbReference type="EMBL" id="AKP79362.1"/>
    </source>
</evidence>
<dbReference type="InterPro" id="IPR004589">
    <property type="entry name" value="DNA_helicase_ATP-dep_RecQ"/>
</dbReference>
<keyword evidence="4" id="KW-0067">ATP-binding</keyword>